<dbReference type="Gene3D" id="3.40.50.150">
    <property type="entry name" value="Vaccinia Virus protein VP39"/>
    <property type="match status" value="1"/>
</dbReference>
<dbReference type="SUPFAM" id="SSF53335">
    <property type="entry name" value="S-adenosyl-L-methionine-dependent methyltransferases"/>
    <property type="match status" value="1"/>
</dbReference>
<dbReference type="CDD" id="cd02440">
    <property type="entry name" value="AdoMet_MTases"/>
    <property type="match status" value="1"/>
</dbReference>
<dbReference type="InterPro" id="IPR010743">
    <property type="entry name" value="Methionine_synth_MetW"/>
</dbReference>
<dbReference type="NCBIfam" id="TIGR02081">
    <property type="entry name" value="metW"/>
    <property type="match status" value="1"/>
</dbReference>
<evidence type="ECO:0000313" key="2">
    <source>
        <dbReference type="Proteomes" id="UP001596492"/>
    </source>
</evidence>
<gene>
    <name evidence="1" type="primary">metW</name>
    <name evidence="1" type="ORF">ACFQS8_08225</name>
</gene>
<keyword evidence="2" id="KW-1185">Reference proteome</keyword>
<sequence>MGINTGAPRYRRDDHQAIAKYINTGDRVLDVGCGDGQLLQLLRAEKSARCQGLEYSQSGVNLCVSKGLSVVQGDANVDLAVYPDKAFDCAILSKTVQELGNPDLVIKELSRISKRIVISFRNYGYWRTRLTLLTTGRMPTPGRVSSWYEEGARRPCTLLDMTDLTQSLGLTITDACSLPNNGSELGNLKWLNLFAKEAILVLE</sequence>
<reference evidence="2" key="1">
    <citation type="journal article" date="2019" name="Int. J. Syst. Evol. Microbiol.">
        <title>The Global Catalogue of Microorganisms (GCM) 10K type strain sequencing project: providing services to taxonomists for standard genome sequencing and annotation.</title>
        <authorList>
            <consortium name="The Broad Institute Genomics Platform"/>
            <consortium name="The Broad Institute Genome Sequencing Center for Infectious Disease"/>
            <person name="Wu L."/>
            <person name="Ma J."/>
        </authorList>
    </citation>
    <scope>NUCLEOTIDE SEQUENCE [LARGE SCALE GENOMIC DNA]</scope>
    <source>
        <strain evidence="2">CCUG 51308</strain>
    </source>
</reference>
<comment type="caution">
    <text evidence="1">The sequence shown here is derived from an EMBL/GenBank/DDBJ whole genome shotgun (WGS) entry which is preliminary data.</text>
</comment>
<dbReference type="EMBL" id="JBHTBR010000004">
    <property type="protein sequence ID" value="MFC7291598.1"/>
    <property type="molecule type" value="Genomic_DNA"/>
</dbReference>
<dbReference type="Proteomes" id="UP001596492">
    <property type="component" value="Unassembled WGS sequence"/>
</dbReference>
<dbReference type="InterPro" id="IPR029063">
    <property type="entry name" value="SAM-dependent_MTases_sf"/>
</dbReference>
<proteinExistence type="predicted"/>
<accession>A0ABW2IL12</accession>
<protein>
    <submittedName>
        <fullName evidence="1">Methionine biosynthesis protein MetW</fullName>
    </submittedName>
</protein>
<dbReference type="Pfam" id="PF07021">
    <property type="entry name" value="MetW"/>
    <property type="match status" value="1"/>
</dbReference>
<dbReference type="RefSeq" id="WP_382166833.1">
    <property type="nucleotide sequence ID" value="NZ_JBHTBR010000004.1"/>
</dbReference>
<name>A0ABW2IL12_9PROT</name>
<evidence type="ECO:0000313" key="1">
    <source>
        <dbReference type="EMBL" id="MFC7291598.1"/>
    </source>
</evidence>
<organism evidence="1 2">
    <name type="scientific">Hirschia litorea</name>
    <dbReference type="NCBI Taxonomy" id="1199156"/>
    <lineage>
        <taxon>Bacteria</taxon>
        <taxon>Pseudomonadati</taxon>
        <taxon>Pseudomonadota</taxon>
        <taxon>Alphaproteobacteria</taxon>
        <taxon>Hyphomonadales</taxon>
        <taxon>Hyphomonadaceae</taxon>
        <taxon>Hirschia</taxon>
    </lineage>
</organism>